<dbReference type="RefSeq" id="WP_256506636.1">
    <property type="nucleotide sequence ID" value="NZ_CP101740.1"/>
</dbReference>
<organism evidence="2 3">
    <name type="scientific">Sphingomonas qomolangmaensis</name>
    <dbReference type="NCBI Taxonomy" id="2918765"/>
    <lineage>
        <taxon>Bacteria</taxon>
        <taxon>Pseudomonadati</taxon>
        <taxon>Pseudomonadota</taxon>
        <taxon>Alphaproteobacteria</taxon>
        <taxon>Sphingomonadales</taxon>
        <taxon>Sphingomonadaceae</taxon>
        <taxon>Sphingomonas</taxon>
    </lineage>
</organism>
<keyword evidence="1" id="KW-0472">Membrane</keyword>
<dbReference type="EMBL" id="CP101740">
    <property type="protein sequence ID" value="UUL82784.1"/>
    <property type="molecule type" value="Genomic_DNA"/>
</dbReference>
<protein>
    <submittedName>
        <fullName evidence="2">Phage holin family protein</fullName>
    </submittedName>
</protein>
<feature type="transmembrane region" description="Helical" evidence="1">
    <location>
        <begin position="70"/>
        <end position="89"/>
    </location>
</feature>
<reference evidence="2" key="1">
    <citation type="submission" date="2022-07" db="EMBL/GenBank/DDBJ databases">
        <title>Sphingomonas sp. nov., a novel bacterium isolated from the north slope of the Mount Everest.</title>
        <authorList>
            <person name="Cui X."/>
            <person name="Liu Y."/>
        </authorList>
    </citation>
    <scope>NUCLEOTIDE SEQUENCE</scope>
    <source>
        <strain evidence="2">S5-59</strain>
    </source>
</reference>
<name>A0ABY5LAM5_9SPHN</name>
<gene>
    <name evidence="2" type="ORF">NMP03_00610</name>
</gene>
<sequence length="290" mass="32084">MLFFMIGFVVLAVAGRPAARKLAAEGRDTVANGILLGAAAGSLTGTVVAVLVATLLLGSPRAALSLVMPLFGLVGVLNGAVAGLAFIWLGRKGSTRRDPADAGKHVDFVVEKRFRWFWAVIFLGLGLPIAALIQVATYTSPKPVSFPIGGVVYEWPDGTTVSPPEHPRYYGKGYVSYRSSNRYRDPDSFSIIYDGNNQSALNRVGLPHLRMVTFEDRKPEDYLVRTTSAGRVICNRQSIKAGFAHSCGMSFVHRRARWQLRFNVRHARNAERLHREARARLEAFRYRPKR</sequence>
<feature type="transmembrane region" description="Helical" evidence="1">
    <location>
        <begin position="116"/>
        <end position="136"/>
    </location>
</feature>
<feature type="transmembrane region" description="Helical" evidence="1">
    <location>
        <begin position="34"/>
        <end position="58"/>
    </location>
</feature>
<keyword evidence="1" id="KW-0812">Transmembrane</keyword>
<keyword evidence="1" id="KW-1133">Transmembrane helix</keyword>
<evidence type="ECO:0000313" key="3">
    <source>
        <dbReference type="Proteomes" id="UP001058533"/>
    </source>
</evidence>
<accession>A0ABY5LAM5</accession>
<dbReference type="Proteomes" id="UP001058533">
    <property type="component" value="Chromosome"/>
</dbReference>
<proteinExistence type="predicted"/>
<evidence type="ECO:0000256" key="1">
    <source>
        <dbReference type="SAM" id="Phobius"/>
    </source>
</evidence>
<evidence type="ECO:0000313" key="2">
    <source>
        <dbReference type="EMBL" id="UUL82784.1"/>
    </source>
</evidence>
<keyword evidence="3" id="KW-1185">Reference proteome</keyword>